<keyword evidence="10" id="KW-0067">ATP-binding</keyword>
<dbReference type="EC" id="2.7.4.22" evidence="4"/>
<sequence length="233" mass="25755">MESSNAPLVLSLGGSLVSTKEGIDTAFLKEFNQMVRKFVKGGRKFFIVVGGGRLCRDYRDAGQETIGEVTDIDLDWLGVHATRVNAHLIRTIFKDIAHPRIIENYEKKLKPHAEPVVIAAGWKPGWSTDYDAVLLSKDYGATIIINMSDIDYVYDKDPKMHADATIIEKMSWNEFEKLVGTKWSPGANVPFDPVACALAKKLGSTVIITNGRNLSNLENIINGKKFIGTVITS</sequence>
<dbReference type="EMBL" id="MFZH01000023">
    <property type="protein sequence ID" value="OGK18854.1"/>
    <property type="molecule type" value="Genomic_DNA"/>
</dbReference>
<comment type="catalytic activity">
    <reaction evidence="13">
        <text>UMP + ATP = UDP + ADP</text>
        <dbReference type="Rhea" id="RHEA:24400"/>
        <dbReference type="ChEBI" id="CHEBI:30616"/>
        <dbReference type="ChEBI" id="CHEBI:57865"/>
        <dbReference type="ChEBI" id="CHEBI:58223"/>
        <dbReference type="ChEBI" id="CHEBI:456216"/>
        <dbReference type="EC" id="2.7.4.22"/>
    </reaction>
</comment>
<evidence type="ECO:0000256" key="13">
    <source>
        <dbReference type="ARBA" id="ARBA00047767"/>
    </source>
</evidence>
<dbReference type="GO" id="GO:0033862">
    <property type="term" value="F:UMP kinase activity"/>
    <property type="evidence" value="ECO:0007669"/>
    <property type="project" value="UniProtKB-EC"/>
</dbReference>
<comment type="similarity">
    <text evidence="3">Belongs to the UMP kinase family.</text>
</comment>
<reference evidence="15 16" key="1">
    <citation type="journal article" date="2016" name="Nat. Commun.">
        <title>Thousands of microbial genomes shed light on interconnected biogeochemical processes in an aquifer system.</title>
        <authorList>
            <person name="Anantharaman K."/>
            <person name="Brown C.T."/>
            <person name="Hug L.A."/>
            <person name="Sharon I."/>
            <person name="Castelle C.J."/>
            <person name="Probst A.J."/>
            <person name="Thomas B.C."/>
            <person name="Singh A."/>
            <person name="Wilkins M.J."/>
            <person name="Karaoz U."/>
            <person name="Brodie E.L."/>
            <person name="Williams K.H."/>
            <person name="Hubbard S.S."/>
            <person name="Banfield J.F."/>
        </authorList>
    </citation>
    <scope>NUCLEOTIDE SEQUENCE [LARGE SCALE GENOMIC DNA]</scope>
</reference>
<dbReference type="InterPro" id="IPR011818">
    <property type="entry name" value="Uridylate_kinase_arch/spir"/>
</dbReference>
<evidence type="ECO:0000256" key="10">
    <source>
        <dbReference type="ARBA" id="ARBA00022840"/>
    </source>
</evidence>
<dbReference type="InterPro" id="IPR011817">
    <property type="entry name" value="Uridylate_kinase"/>
</dbReference>
<dbReference type="InterPro" id="IPR036393">
    <property type="entry name" value="AceGlu_kinase-like_sf"/>
</dbReference>
<dbReference type="Gene3D" id="3.40.1160.10">
    <property type="entry name" value="Acetylglutamate kinase-like"/>
    <property type="match status" value="1"/>
</dbReference>
<evidence type="ECO:0000256" key="1">
    <source>
        <dbReference type="ARBA" id="ARBA00004496"/>
    </source>
</evidence>
<name>A0A1F7GJ56_9BACT</name>
<comment type="subcellular location">
    <subcellularLocation>
        <location evidence="1">Cytoplasm</location>
    </subcellularLocation>
</comment>
<dbReference type="GO" id="GO:0005524">
    <property type="term" value="F:ATP binding"/>
    <property type="evidence" value="ECO:0007669"/>
    <property type="project" value="UniProtKB-KW"/>
</dbReference>
<evidence type="ECO:0000256" key="7">
    <source>
        <dbReference type="ARBA" id="ARBA00022679"/>
    </source>
</evidence>
<evidence type="ECO:0000256" key="2">
    <source>
        <dbReference type="ARBA" id="ARBA00004791"/>
    </source>
</evidence>
<dbReference type="GO" id="GO:0005737">
    <property type="term" value="C:cytoplasm"/>
    <property type="evidence" value="ECO:0007669"/>
    <property type="project" value="UniProtKB-SubCell"/>
</dbReference>
<dbReference type="UniPathway" id="UPA00159">
    <property type="reaction ID" value="UER00275"/>
</dbReference>
<evidence type="ECO:0000313" key="15">
    <source>
        <dbReference type="EMBL" id="OGK18854.1"/>
    </source>
</evidence>
<protein>
    <recommendedName>
        <fullName evidence="5">Uridylate kinase</fullName>
        <ecNumber evidence="4">2.7.4.22</ecNumber>
    </recommendedName>
    <alternativeName>
        <fullName evidence="12">Uridine monophosphate kinase</fullName>
    </alternativeName>
</protein>
<dbReference type="InterPro" id="IPR001048">
    <property type="entry name" value="Asp/Glu/Uridylate_kinase"/>
</dbReference>
<dbReference type="GO" id="GO:0006225">
    <property type="term" value="P:UDP biosynthetic process"/>
    <property type="evidence" value="ECO:0007669"/>
    <property type="project" value="TreeGrafter"/>
</dbReference>
<dbReference type="NCBIfam" id="TIGR02076">
    <property type="entry name" value="pyrH_arch"/>
    <property type="match status" value="1"/>
</dbReference>
<keyword evidence="6" id="KW-0963">Cytoplasm</keyword>
<dbReference type="SUPFAM" id="SSF53633">
    <property type="entry name" value="Carbamate kinase-like"/>
    <property type="match status" value="1"/>
</dbReference>
<dbReference type="GO" id="GO:0044210">
    <property type="term" value="P:'de novo' CTP biosynthetic process"/>
    <property type="evidence" value="ECO:0007669"/>
    <property type="project" value="UniProtKB-UniPathway"/>
</dbReference>
<keyword evidence="7" id="KW-0808">Transferase</keyword>
<dbReference type="Pfam" id="PF00696">
    <property type="entry name" value="AA_kinase"/>
    <property type="match status" value="1"/>
</dbReference>
<accession>A0A1F7GJ56</accession>
<dbReference type="PIRSF" id="PIRSF005650">
    <property type="entry name" value="Uridylate_kin"/>
    <property type="match status" value="1"/>
</dbReference>
<evidence type="ECO:0000256" key="4">
    <source>
        <dbReference type="ARBA" id="ARBA00012899"/>
    </source>
</evidence>
<evidence type="ECO:0000256" key="3">
    <source>
        <dbReference type="ARBA" id="ARBA00007614"/>
    </source>
</evidence>
<evidence type="ECO:0000256" key="12">
    <source>
        <dbReference type="ARBA" id="ARBA00032092"/>
    </source>
</evidence>
<keyword evidence="8" id="KW-0547">Nucleotide-binding</keyword>
<evidence type="ECO:0000259" key="14">
    <source>
        <dbReference type="Pfam" id="PF00696"/>
    </source>
</evidence>
<evidence type="ECO:0000256" key="5">
    <source>
        <dbReference type="ARBA" id="ARBA00016403"/>
    </source>
</evidence>
<evidence type="ECO:0000256" key="8">
    <source>
        <dbReference type="ARBA" id="ARBA00022741"/>
    </source>
</evidence>
<evidence type="ECO:0000313" key="16">
    <source>
        <dbReference type="Proteomes" id="UP000176850"/>
    </source>
</evidence>
<evidence type="ECO:0000256" key="6">
    <source>
        <dbReference type="ARBA" id="ARBA00022490"/>
    </source>
</evidence>
<proteinExistence type="inferred from homology"/>
<keyword evidence="9 15" id="KW-0418">Kinase</keyword>
<organism evidence="15 16">
    <name type="scientific">Candidatus Roizmanbacteria bacterium RIFCSPHIGHO2_01_FULL_39_24</name>
    <dbReference type="NCBI Taxonomy" id="1802032"/>
    <lineage>
        <taxon>Bacteria</taxon>
        <taxon>Candidatus Roizmaniibacteriota</taxon>
    </lineage>
</organism>
<feature type="domain" description="Aspartate/glutamate/uridylate kinase" evidence="14">
    <location>
        <begin position="8"/>
        <end position="210"/>
    </location>
</feature>
<dbReference type="PANTHER" id="PTHR42833:SF4">
    <property type="entry name" value="URIDYLATE KINASE PUMPKIN, CHLOROPLASTIC"/>
    <property type="match status" value="1"/>
</dbReference>
<keyword evidence="11" id="KW-0665">Pyrimidine biosynthesis</keyword>
<dbReference type="AlphaFoldDB" id="A0A1F7GJ56"/>
<evidence type="ECO:0000256" key="9">
    <source>
        <dbReference type="ARBA" id="ARBA00022777"/>
    </source>
</evidence>
<gene>
    <name evidence="15" type="ORF">A2799_02175</name>
</gene>
<evidence type="ECO:0000256" key="11">
    <source>
        <dbReference type="ARBA" id="ARBA00022975"/>
    </source>
</evidence>
<dbReference type="Proteomes" id="UP000176850">
    <property type="component" value="Unassembled WGS sequence"/>
</dbReference>
<comment type="caution">
    <text evidence="15">The sequence shown here is derived from an EMBL/GenBank/DDBJ whole genome shotgun (WGS) entry which is preliminary data.</text>
</comment>
<dbReference type="PANTHER" id="PTHR42833">
    <property type="entry name" value="URIDYLATE KINASE"/>
    <property type="match status" value="1"/>
</dbReference>
<comment type="pathway">
    <text evidence="2">Pyrimidine metabolism; CTP biosynthesis via de novo pathway; UDP from UMP (UMPK route): step 1/1.</text>
</comment>